<name>A0A857J8W7_9BURK</name>
<dbReference type="AlphaFoldDB" id="A0A857J8W7"/>
<keyword evidence="3" id="KW-1185">Reference proteome</keyword>
<keyword evidence="2" id="KW-0808">Transferase</keyword>
<dbReference type="Gene3D" id="3.90.550.10">
    <property type="entry name" value="Spore Coat Polysaccharide Biosynthesis Protein SpsA, Chain A"/>
    <property type="match status" value="1"/>
</dbReference>
<dbReference type="SUPFAM" id="SSF53448">
    <property type="entry name" value="Nucleotide-diphospho-sugar transferases"/>
    <property type="match status" value="1"/>
</dbReference>
<dbReference type="InterPro" id="IPR001173">
    <property type="entry name" value="Glyco_trans_2-like"/>
</dbReference>
<evidence type="ECO:0000313" key="2">
    <source>
        <dbReference type="EMBL" id="QHJ00168.1"/>
    </source>
</evidence>
<dbReference type="RefSeq" id="WP_160553978.1">
    <property type="nucleotide sequence ID" value="NZ_CP047650.1"/>
</dbReference>
<reference evidence="2 3" key="1">
    <citation type="submission" date="2020-01" db="EMBL/GenBank/DDBJ databases">
        <title>Genome sequencing of strain KACC 21265.</title>
        <authorList>
            <person name="Heo J."/>
            <person name="Kim S.-J."/>
            <person name="Kim J.-S."/>
            <person name="Hong S.-B."/>
            <person name="Kwon S.-W."/>
        </authorList>
    </citation>
    <scope>NUCLEOTIDE SEQUENCE [LARGE SCALE GENOMIC DNA]</scope>
    <source>
        <strain evidence="2 3">KACC 21265</strain>
    </source>
</reference>
<organism evidence="2 3">
    <name type="scientific">Xylophilus rhododendri</name>
    <dbReference type="NCBI Taxonomy" id="2697032"/>
    <lineage>
        <taxon>Bacteria</taxon>
        <taxon>Pseudomonadati</taxon>
        <taxon>Pseudomonadota</taxon>
        <taxon>Betaproteobacteria</taxon>
        <taxon>Burkholderiales</taxon>
        <taxon>Xylophilus</taxon>
    </lineage>
</organism>
<dbReference type="Pfam" id="PF00535">
    <property type="entry name" value="Glycos_transf_2"/>
    <property type="match status" value="1"/>
</dbReference>
<dbReference type="InterPro" id="IPR029044">
    <property type="entry name" value="Nucleotide-diphossugar_trans"/>
</dbReference>
<dbReference type="KEGG" id="xyk:GT347_20610"/>
<dbReference type="Proteomes" id="UP000464787">
    <property type="component" value="Chromosome"/>
</dbReference>
<sequence length="60" mass="6886">MPPLLSDRLTVCLFAWNEEQRILRSLENFRGLFRVLVVDNCSTDRTAEVARGASYELTVI</sequence>
<proteinExistence type="predicted"/>
<evidence type="ECO:0000259" key="1">
    <source>
        <dbReference type="Pfam" id="PF00535"/>
    </source>
</evidence>
<accession>A0A857J8W7</accession>
<feature type="domain" description="Glycosyltransferase 2-like" evidence="1">
    <location>
        <begin position="10"/>
        <end position="53"/>
    </location>
</feature>
<dbReference type="GO" id="GO:0016740">
    <property type="term" value="F:transferase activity"/>
    <property type="evidence" value="ECO:0007669"/>
    <property type="project" value="UniProtKB-KW"/>
</dbReference>
<gene>
    <name evidence="2" type="ORF">GT347_20610</name>
</gene>
<protein>
    <submittedName>
        <fullName evidence="2">Glycosyltransferase</fullName>
    </submittedName>
</protein>
<evidence type="ECO:0000313" key="3">
    <source>
        <dbReference type="Proteomes" id="UP000464787"/>
    </source>
</evidence>
<dbReference type="EMBL" id="CP047650">
    <property type="protein sequence ID" value="QHJ00168.1"/>
    <property type="molecule type" value="Genomic_DNA"/>
</dbReference>